<feature type="transmembrane region" description="Helical" evidence="1">
    <location>
        <begin position="153"/>
        <end position="174"/>
    </location>
</feature>
<reference evidence="2" key="1">
    <citation type="journal article" date="2021" name="Proc. Natl. Acad. Sci. U.S.A.">
        <title>A Catalog of Tens of Thousands of Viruses from Human Metagenomes Reveals Hidden Associations with Chronic Diseases.</title>
        <authorList>
            <person name="Tisza M.J."/>
            <person name="Buck C.B."/>
        </authorList>
    </citation>
    <scope>NUCLEOTIDE SEQUENCE</scope>
    <source>
        <strain evidence="2">CtHip2</strain>
    </source>
</reference>
<name>A0A8S5RW03_9CAUD</name>
<dbReference type="EMBL" id="BK032497">
    <property type="protein sequence ID" value="DAF42948.1"/>
    <property type="molecule type" value="Genomic_DNA"/>
</dbReference>
<accession>A0A8S5RW03</accession>
<keyword evidence="1" id="KW-1133">Transmembrane helix</keyword>
<evidence type="ECO:0000256" key="1">
    <source>
        <dbReference type="SAM" id="Phobius"/>
    </source>
</evidence>
<feature type="transmembrane region" description="Helical" evidence="1">
    <location>
        <begin position="180"/>
        <end position="198"/>
    </location>
</feature>
<keyword evidence="1" id="KW-0472">Membrane</keyword>
<organism evidence="2">
    <name type="scientific">Siphoviridae sp. ctHip2</name>
    <dbReference type="NCBI Taxonomy" id="2827830"/>
    <lineage>
        <taxon>Viruses</taxon>
        <taxon>Duplodnaviria</taxon>
        <taxon>Heunggongvirae</taxon>
        <taxon>Uroviricota</taxon>
        <taxon>Caudoviricetes</taxon>
    </lineage>
</organism>
<evidence type="ECO:0000313" key="2">
    <source>
        <dbReference type="EMBL" id="DAF42948.1"/>
    </source>
</evidence>
<keyword evidence="1" id="KW-0812">Transmembrane</keyword>
<protein>
    <submittedName>
        <fullName evidence="2">Uncharacterized protein</fullName>
    </submittedName>
</protein>
<proteinExistence type="predicted"/>
<sequence>MNKSELIHEIYEFDKELTDYGLKKEIKLHNNYYLCFGTLHRKIGNNTIFVSDLTTYNKEKELLAFYETFFHDLDTLDEYRDGSSYFEKVLNYIKRKTSYDKFELVHSGFDSRNDYNSIEYHFQDSYNKEFLPESKTQKEALENRHKLFKLYNILYWSVLAIFVASCVVVITFLFGNINVFYNPFFTLLLILGISLKISSNHVYEKVEKYRTIADDITYKIGDFAKLNQRDYYKDIYQFYKDDLFFKELQKQYNITTTPTGNQIIGD</sequence>